<dbReference type="GO" id="GO:0017168">
    <property type="term" value="F:5-oxoprolinase (ATP-hydrolyzing) activity"/>
    <property type="evidence" value="ECO:0007669"/>
    <property type="project" value="TreeGrafter"/>
</dbReference>
<dbReference type="STRING" id="1182571.QR90_08930"/>
<dbReference type="PANTHER" id="PTHR11365">
    <property type="entry name" value="5-OXOPROLINASE RELATED"/>
    <property type="match status" value="1"/>
</dbReference>
<protein>
    <submittedName>
        <fullName evidence="4">5-oxoprolinase</fullName>
    </submittedName>
</protein>
<dbReference type="HOGENOM" id="CLU_002157_1_2_0"/>
<dbReference type="InterPro" id="IPR049517">
    <property type="entry name" value="ACX-like_C"/>
</dbReference>
<feature type="domain" description="Hydantoinase/oxoprolinase N-terminal" evidence="2">
    <location>
        <begin position="10"/>
        <end position="187"/>
    </location>
</feature>
<sequence>MTHNTAGTVRVATDVGGTFTDLVYFHTDPDTGAQQIITAKSDTTPPHFEQGVLNVLRRAGVHTRDIDFMAHGTTVIINALTERKGVKTALITTQGFRDCLEIARGNRPDFFNLYYKKPPPFVPRHLRREVPGRLNHKGAERSPLDLSGLPEIISGFQAEDVQAVAICLLHSYANPAHELAVLEEVRRLWPEVSVVASHQITREWREYERSSTAVLSAYVQPTAQRYLSHLQSGLNTGGFDGQLYIMQSNCGVDSLAHTQEIPITMVESGPASGFWGAAELGRLVGEPNVLALDIGGTTAKCSLIEDGHVRIMTDYWIERDRTSAGYPIMVPVVDLVEIGNGGGSVAWVDDFGKLHVGPQSAGALPGPAAYGKGGTQATTTDANIVLGRINAEYFCGGEIEADLPAVHQALDAVAARLGGSREDAARGIVRIANHNMINALKLVSLNRGHDPRDFVLVAFGGGGGMHAVALATELGMGKVLIPYAADVFSAWGMMMSDLRRDLFITHLSSFGPAQAEALAALVTQAESDALEQFAQEGIGAERVRFVRYAKLRYENQEHAVEVELPEGALDQAATEQTTASFHASYEREYTYRLDAAVEFVGLHLVSFASIGKLIPAKLPRTGLTVQQAVKGQRDVDYATEGVHQATIYDGARLEPGMAFDGPAIVESSGTTLVVHPGNHVRVDDYGNIHVQLEAHHD</sequence>
<dbReference type="Proteomes" id="UP000030634">
    <property type="component" value="Chromosome"/>
</dbReference>
<evidence type="ECO:0000259" key="1">
    <source>
        <dbReference type="Pfam" id="PF01968"/>
    </source>
</evidence>
<dbReference type="GO" id="GO:0006749">
    <property type="term" value="P:glutathione metabolic process"/>
    <property type="evidence" value="ECO:0007669"/>
    <property type="project" value="TreeGrafter"/>
</dbReference>
<dbReference type="GO" id="GO:0005829">
    <property type="term" value="C:cytosol"/>
    <property type="evidence" value="ECO:0007669"/>
    <property type="project" value="TreeGrafter"/>
</dbReference>
<dbReference type="PANTHER" id="PTHR11365:SF23">
    <property type="entry name" value="HYPOTHETICAL 5-OXOPROLINASE (EUROFUNG)-RELATED"/>
    <property type="match status" value="1"/>
</dbReference>
<dbReference type="Pfam" id="PF05378">
    <property type="entry name" value="Hydant_A_N"/>
    <property type="match status" value="1"/>
</dbReference>
<proteinExistence type="predicted"/>
<dbReference type="InterPro" id="IPR043129">
    <property type="entry name" value="ATPase_NBD"/>
</dbReference>
<dbReference type="InterPro" id="IPR002821">
    <property type="entry name" value="Hydantoinase_A"/>
</dbReference>
<dbReference type="AlphaFoldDB" id="A0A0A7KG99"/>
<accession>A0A0A7KG99</accession>
<dbReference type="Pfam" id="PF01968">
    <property type="entry name" value="Hydantoinase_A"/>
    <property type="match status" value="1"/>
</dbReference>
<gene>
    <name evidence="4" type="ORF">QR90_08930</name>
</gene>
<feature type="domain" description="Acetophenone carboxylase-like C-terminal" evidence="3">
    <location>
        <begin position="515"/>
        <end position="690"/>
    </location>
</feature>
<evidence type="ECO:0000313" key="5">
    <source>
        <dbReference type="Proteomes" id="UP000030634"/>
    </source>
</evidence>
<dbReference type="InterPro" id="IPR045079">
    <property type="entry name" value="Oxoprolinase-like"/>
</dbReference>
<name>A0A0A7KG99_9DEIO</name>
<reference evidence="5" key="1">
    <citation type="submission" date="2014-11" db="EMBL/GenBank/DDBJ databases">
        <title>Hymenobacter sp. DG25B genome submission.</title>
        <authorList>
            <person name="Jung H.-Y."/>
            <person name="Kim M.K."/>
            <person name="Srinivasan S."/>
            <person name="Lim S."/>
        </authorList>
    </citation>
    <scope>NUCLEOTIDE SEQUENCE [LARGE SCALE GENOMIC DNA]</scope>
    <source>
        <strain evidence="5">DY59</strain>
    </source>
</reference>
<evidence type="ECO:0000259" key="2">
    <source>
        <dbReference type="Pfam" id="PF05378"/>
    </source>
</evidence>
<organism evidence="4 5">
    <name type="scientific">Deinococcus radiopugnans</name>
    <dbReference type="NCBI Taxonomy" id="57497"/>
    <lineage>
        <taxon>Bacteria</taxon>
        <taxon>Thermotogati</taxon>
        <taxon>Deinococcota</taxon>
        <taxon>Deinococci</taxon>
        <taxon>Deinococcales</taxon>
        <taxon>Deinococcaceae</taxon>
        <taxon>Deinococcus</taxon>
    </lineage>
</organism>
<dbReference type="RefSeq" id="WP_039683957.1">
    <property type="nucleotide sequence ID" value="NZ_CP010028.1"/>
</dbReference>
<evidence type="ECO:0000259" key="3">
    <source>
        <dbReference type="Pfam" id="PF19278"/>
    </source>
</evidence>
<dbReference type="EMBL" id="CP010028">
    <property type="protein sequence ID" value="AIZ45197.1"/>
    <property type="molecule type" value="Genomic_DNA"/>
</dbReference>
<feature type="domain" description="Hydantoinase A/oxoprolinase" evidence="1">
    <location>
        <begin position="209"/>
        <end position="501"/>
    </location>
</feature>
<dbReference type="Pfam" id="PF19278">
    <property type="entry name" value="Hydant_A_C"/>
    <property type="match status" value="1"/>
</dbReference>
<dbReference type="InterPro" id="IPR008040">
    <property type="entry name" value="Hydant_A_N"/>
</dbReference>
<dbReference type="SUPFAM" id="SSF53067">
    <property type="entry name" value="Actin-like ATPase domain"/>
    <property type="match status" value="1"/>
</dbReference>
<evidence type="ECO:0000313" key="4">
    <source>
        <dbReference type="EMBL" id="AIZ45197.1"/>
    </source>
</evidence>
<dbReference type="KEGG" id="dsw:QR90_08930"/>